<name>A0ABQ9W8H7_SAGOE</name>
<proteinExistence type="predicted"/>
<dbReference type="Proteomes" id="UP001266305">
    <property type="component" value="Unassembled WGS sequence"/>
</dbReference>
<gene>
    <name evidence="1" type="ORF">P7K49_004568</name>
</gene>
<sequence length="87" mass="9246">MTISRKGIGEIPATFSKFEGQYRRKGQMVEQAGSVSQGSTITWKQVCQDPKSAANPASEELVAAGLDDVTGGRNWKGRPPLVPGVEG</sequence>
<evidence type="ECO:0000313" key="1">
    <source>
        <dbReference type="EMBL" id="KAK2117681.1"/>
    </source>
</evidence>
<keyword evidence="2" id="KW-1185">Reference proteome</keyword>
<protein>
    <submittedName>
        <fullName evidence="1">Uncharacterized protein</fullName>
    </submittedName>
</protein>
<organism evidence="1 2">
    <name type="scientific">Saguinus oedipus</name>
    <name type="common">Cotton-top tamarin</name>
    <name type="synonym">Oedipomidas oedipus</name>
    <dbReference type="NCBI Taxonomy" id="9490"/>
    <lineage>
        <taxon>Eukaryota</taxon>
        <taxon>Metazoa</taxon>
        <taxon>Chordata</taxon>
        <taxon>Craniata</taxon>
        <taxon>Vertebrata</taxon>
        <taxon>Euteleostomi</taxon>
        <taxon>Mammalia</taxon>
        <taxon>Eutheria</taxon>
        <taxon>Euarchontoglires</taxon>
        <taxon>Primates</taxon>
        <taxon>Haplorrhini</taxon>
        <taxon>Platyrrhini</taxon>
        <taxon>Cebidae</taxon>
        <taxon>Callitrichinae</taxon>
        <taxon>Saguinus</taxon>
    </lineage>
</organism>
<comment type="caution">
    <text evidence="1">The sequence shown here is derived from an EMBL/GenBank/DDBJ whole genome shotgun (WGS) entry which is preliminary data.</text>
</comment>
<dbReference type="EMBL" id="JASSZA010000002">
    <property type="protein sequence ID" value="KAK2117681.1"/>
    <property type="molecule type" value="Genomic_DNA"/>
</dbReference>
<accession>A0ABQ9W8H7</accession>
<reference evidence="1 2" key="1">
    <citation type="submission" date="2023-05" db="EMBL/GenBank/DDBJ databases">
        <title>B98-5 Cell Line De Novo Hybrid Assembly: An Optical Mapping Approach.</title>
        <authorList>
            <person name="Kananen K."/>
            <person name="Auerbach J.A."/>
            <person name="Kautto E."/>
            <person name="Blachly J.S."/>
        </authorList>
    </citation>
    <scope>NUCLEOTIDE SEQUENCE [LARGE SCALE GENOMIC DNA]</scope>
    <source>
        <strain evidence="1">B95-8</strain>
        <tissue evidence="1">Cell line</tissue>
    </source>
</reference>
<evidence type="ECO:0000313" key="2">
    <source>
        <dbReference type="Proteomes" id="UP001266305"/>
    </source>
</evidence>